<evidence type="ECO:0000256" key="4">
    <source>
        <dbReference type="ARBA" id="ARBA00022692"/>
    </source>
</evidence>
<evidence type="ECO:0000256" key="1">
    <source>
        <dbReference type="ARBA" id="ARBA00004571"/>
    </source>
</evidence>
<dbReference type="RefSeq" id="WP_136399688.1">
    <property type="nucleotide sequence ID" value="NZ_CP036295.1"/>
</dbReference>
<dbReference type="Proteomes" id="UP000297065">
    <property type="component" value="Chromosome"/>
</dbReference>
<keyword evidence="2 8" id="KW-0813">Transport</keyword>
<keyword evidence="6 8" id="KW-0472">Membrane</keyword>
<keyword evidence="4 8" id="KW-0812">Transmembrane</keyword>
<dbReference type="InterPro" id="IPR039426">
    <property type="entry name" value="TonB-dep_rcpt-like"/>
</dbReference>
<sequence length="699" mass="76904">MKKVSALVAAAILAGHCIYAQPGWAADAPPAADGQATPAPKTDLTQGSLSAYDLPAVTAFGVADQPPTVPVQTRFGTQYNVVTEEQIRQQNSLDFYDALRNVPGVMYQKKNIIGGQTGASLYVRGRGASHPSPDVNIYFDDVPRSGVLYGQSLADGIPVYALGGMEIYKYPQPSRFGSGYAMLNFIPKYMTEEVYELRIGAEGGSYGTVAENVGMGAKKENVDIYAAQSLISTLGHKDHTAAYQSSYYGNMGVGLSDNWTLRMMANRVDAQTQAPNNPITNTRATDRFDTQTSLATLSLINKYSNASGYLKGYYNDTLFYLRGENSNTTTSVQTNNLYGLRGRETYTIWEGSEIVNGFDLDISDLRNDQRRYATNATTSWEFPQHRLFSPYAAISQMIGSKESFHVTPSTGLRLYTSSLFEDKAAPQAGLVLGYNNTNLGFNYARGVNYPSPVVLQGLLANKTSLPAGLDTKDIRPEVVDHYEVSLSHTQPGLFTASATVFHDDGRDRLRAYMYGNAMPTSDFFTSSTAEYKINGLELSASVTPTDNLELFAGATWLKAWAKGDDGVSTGKMPYTPAFALQTGFKWKFIEHFQLSGDYQYLKDVYYAQNWARTTSPAAPASTAPNLTEKDRLPDINVFNARLDYIFSYDDMHIEEGKVFVAVNNIFNTPYAYSMERAGNDRGLYNMPGTTIMVGFDLKF</sequence>
<dbReference type="SUPFAM" id="SSF56935">
    <property type="entry name" value="Porins"/>
    <property type="match status" value="1"/>
</dbReference>
<comment type="subcellular location">
    <subcellularLocation>
        <location evidence="1 8">Cell outer membrane</location>
        <topology evidence="1 8">Multi-pass membrane protein</topology>
    </subcellularLocation>
</comment>
<protein>
    <submittedName>
        <fullName evidence="11">TonB-dependent receptor</fullName>
    </submittedName>
</protein>
<evidence type="ECO:0000256" key="9">
    <source>
        <dbReference type="SAM" id="SignalP"/>
    </source>
</evidence>
<evidence type="ECO:0000256" key="2">
    <source>
        <dbReference type="ARBA" id="ARBA00022448"/>
    </source>
</evidence>
<evidence type="ECO:0000256" key="5">
    <source>
        <dbReference type="ARBA" id="ARBA00022729"/>
    </source>
</evidence>
<accession>A0A4P7ULJ6</accession>
<evidence type="ECO:0000313" key="11">
    <source>
        <dbReference type="EMBL" id="QCC85531.1"/>
    </source>
</evidence>
<evidence type="ECO:0000256" key="7">
    <source>
        <dbReference type="ARBA" id="ARBA00023237"/>
    </source>
</evidence>
<dbReference type="OrthoDB" id="98353at2"/>
<feature type="domain" description="TonB-dependent receptor plug" evidence="10">
    <location>
        <begin position="79"/>
        <end position="179"/>
    </location>
</feature>
<dbReference type="InterPro" id="IPR012910">
    <property type="entry name" value="Plug_dom"/>
</dbReference>
<evidence type="ECO:0000256" key="8">
    <source>
        <dbReference type="PROSITE-ProRule" id="PRU01360"/>
    </source>
</evidence>
<dbReference type="GO" id="GO:0044718">
    <property type="term" value="P:siderophore transmembrane transport"/>
    <property type="evidence" value="ECO:0007669"/>
    <property type="project" value="TreeGrafter"/>
</dbReference>
<dbReference type="GO" id="GO:0009279">
    <property type="term" value="C:cell outer membrane"/>
    <property type="evidence" value="ECO:0007669"/>
    <property type="project" value="UniProtKB-SubCell"/>
</dbReference>
<dbReference type="InterPro" id="IPR037066">
    <property type="entry name" value="Plug_dom_sf"/>
</dbReference>
<name>A0A4P7ULJ6_DESDE</name>
<keyword evidence="5 9" id="KW-0732">Signal</keyword>
<dbReference type="AlphaFoldDB" id="A0A4P7ULJ6"/>
<dbReference type="PANTHER" id="PTHR30069">
    <property type="entry name" value="TONB-DEPENDENT OUTER MEMBRANE RECEPTOR"/>
    <property type="match status" value="1"/>
</dbReference>
<reference evidence="11 12" key="1">
    <citation type="submission" date="2019-02" db="EMBL/GenBank/DDBJ databases">
        <title>Complete Genome Sequence of Desulfovibrio desulfuricans IC1, a Sulfonate Utilizing Anaerobe.</title>
        <authorList>
            <person name="Day L.A."/>
            <person name="De Leon K.B."/>
            <person name="Wall J.D."/>
        </authorList>
    </citation>
    <scope>NUCLEOTIDE SEQUENCE [LARGE SCALE GENOMIC DNA]</scope>
    <source>
        <strain evidence="11 12">IC1</strain>
    </source>
</reference>
<dbReference type="Gene3D" id="2.40.170.20">
    <property type="entry name" value="TonB-dependent receptor, beta-barrel domain"/>
    <property type="match status" value="1"/>
</dbReference>
<evidence type="ECO:0000259" key="10">
    <source>
        <dbReference type="Pfam" id="PF07715"/>
    </source>
</evidence>
<dbReference type="InterPro" id="IPR036942">
    <property type="entry name" value="Beta-barrel_TonB_sf"/>
</dbReference>
<dbReference type="Pfam" id="PF07715">
    <property type="entry name" value="Plug"/>
    <property type="match status" value="1"/>
</dbReference>
<comment type="similarity">
    <text evidence="8">Belongs to the TonB-dependent receptor family.</text>
</comment>
<evidence type="ECO:0000256" key="3">
    <source>
        <dbReference type="ARBA" id="ARBA00022452"/>
    </source>
</evidence>
<dbReference type="Gene3D" id="2.170.130.10">
    <property type="entry name" value="TonB-dependent receptor, plug domain"/>
    <property type="match status" value="1"/>
</dbReference>
<keyword evidence="11" id="KW-0675">Receptor</keyword>
<dbReference type="EMBL" id="CP036295">
    <property type="protein sequence ID" value="QCC85531.1"/>
    <property type="molecule type" value="Genomic_DNA"/>
</dbReference>
<evidence type="ECO:0000313" key="12">
    <source>
        <dbReference type="Proteomes" id="UP000297065"/>
    </source>
</evidence>
<feature type="chain" id="PRO_5020208459" evidence="9">
    <location>
        <begin position="26"/>
        <end position="699"/>
    </location>
</feature>
<keyword evidence="3 8" id="KW-1134">Transmembrane beta strand</keyword>
<feature type="signal peptide" evidence="9">
    <location>
        <begin position="1"/>
        <end position="25"/>
    </location>
</feature>
<keyword evidence="7 8" id="KW-0998">Cell outer membrane</keyword>
<dbReference type="GO" id="GO:0015344">
    <property type="term" value="F:siderophore uptake transmembrane transporter activity"/>
    <property type="evidence" value="ECO:0007669"/>
    <property type="project" value="TreeGrafter"/>
</dbReference>
<evidence type="ECO:0000256" key="6">
    <source>
        <dbReference type="ARBA" id="ARBA00023136"/>
    </source>
</evidence>
<gene>
    <name evidence="11" type="ORF">DDIC_06495</name>
</gene>
<dbReference type="PANTHER" id="PTHR30069:SF29">
    <property type="entry name" value="HEMOGLOBIN AND HEMOGLOBIN-HAPTOGLOBIN-BINDING PROTEIN 1-RELATED"/>
    <property type="match status" value="1"/>
</dbReference>
<proteinExistence type="inferred from homology"/>
<organism evidence="11 12">
    <name type="scientific">Desulfovibrio desulfuricans</name>
    <dbReference type="NCBI Taxonomy" id="876"/>
    <lineage>
        <taxon>Bacteria</taxon>
        <taxon>Pseudomonadati</taxon>
        <taxon>Thermodesulfobacteriota</taxon>
        <taxon>Desulfovibrionia</taxon>
        <taxon>Desulfovibrionales</taxon>
        <taxon>Desulfovibrionaceae</taxon>
        <taxon>Desulfovibrio</taxon>
    </lineage>
</organism>
<dbReference type="PROSITE" id="PS52016">
    <property type="entry name" value="TONB_DEPENDENT_REC_3"/>
    <property type="match status" value="1"/>
</dbReference>